<protein>
    <recommendedName>
        <fullName evidence="16">WD repeat-containing protein 55 homolog</fullName>
    </recommendedName>
</protein>
<dbReference type="FunFam" id="1.25.40.470:FF:000004">
    <property type="entry name" value="WD repeat-containing protein 35"/>
    <property type="match status" value="1"/>
</dbReference>
<dbReference type="GO" id="GO:0097730">
    <property type="term" value="C:non-motile cilium"/>
    <property type="evidence" value="ECO:0007669"/>
    <property type="project" value="TreeGrafter"/>
</dbReference>
<evidence type="ECO:0000259" key="10">
    <source>
        <dbReference type="Pfam" id="PF23145"/>
    </source>
</evidence>
<evidence type="ECO:0000256" key="6">
    <source>
        <dbReference type="ARBA" id="ARBA00023069"/>
    </source>
</evidence>
<feature type="domain" description="IFT80/172/WDR35 TPR" evidence="11">
    <location>
        <begin position="461"/>
        <end position="549"/>
    </location>
</feature>
<dbReference type="OMA" id="VWAMCWA"/>
<keyword evidence="4" id="KW-0677">Repeat</keyword>
<feature type="transmembrane region" description="Helical" evidence="9">
    <location>
        <begin position="199"/>
        <end position="221"/>
    </location>
</feature>
<feature type="transmembrane region" description="Helical" evidence="9">
    <location>
        <begin position="66"/>
        <end position="83"/>
    </location>
</feature>
<dbReference type="InterPro" id="IPR015943">
    <property type="entry name" value="WD40/YVTN_repeat-like_dom_sf"/>
</dbReference>
<sequence>MDTGIGLFVLTMGLVSRRSRNWSDIRRCALRSTLPLIVLGFVRIGYNRMLKFEQDEHEYGRDMNAFFTLGITKFFGSLLSLVARTDAHLFPLACGLLLTHQFCLSFGYLSRIVMEHYFPRTTLLFANREGIFSLPGFFAIYLLSICFSRWLVRNTLLSYQEMLRKLRDLLLISLSSWLLMAAAHYLVGVARVTCNLGYVIWMCAISFTMITLTVFICDFCIDSVMSDTLISTSTSNLHGVKARKEKRFHIHDTPTGVELSKDLLVQGEQRRVIDPICAIAVSEKLLLVACESGVINEYSVANVSLRNRHTIHTKIHKIAINCNSTRAAIIDNLGVMTLLDLDDNRETQLNFSRVERKDVWAVSWAKDNPLLLALMEKTRMYIFRGNDPEEPISCSGYICTFEDLEITSVLLDDIISCGELQNSSHLIQLRVKSLRDTDDLLEHVGLEDAKQFIEDNPHPRLWRLLAESALKQLELETAENAFVRCANYPGIKLIKRLRNISSQILQKAEIAAFYGEFDEAEKLYMDADRRDLAIDLRMTLCDWFRVVHLYRMGGAGVSDQQMETAWREIGHHFANLKSWESAKEYYEKSHYLEGSIESLYHLEQFDELVTFVDKLSEKSPLLTKLAEMLVSVGMCSEAVQAYLKFGDPKAAVNACVNLRQWGQAVELAQRYQMPEVNVLLSKHAAQLLNEGRLPEAIELQRKAGKHLDAARLLCKLAEQEVEKRAPLLRIKKIYILAALLAEDHLKSLATPQLDYAIDRNRLLDEISLEDAACIERIWHCAEGYHYMLLAQRQLRFGIMHSAVITSLRLRDYDDVLPVEDIYSLLALASCADRSFDTCSRAFMKLESLESLPEKMQQEYEELAVSIFSKNEPEDHKVDTVACYSCAAHVPDNLPSCMECGARFPGCVSSGKPITQPTSNIWICSTCHHCASPMEITRHRTCPLCHSPIALIK</sequence>
<dbReference type="GO" id="GO:0030991">
    <property type="term" value="C:intraciliary transport particle A"/>
    <property type="evidence" value="ECO:0007669"/>
    <property type="project" value="TreeGrafter"/>
</dbReference>
<evidence type="ECO:0008006" key="16">
    <source>
        <dbReference type="Google" id="ProtNLM"/>
    </source>
</evidence>
<keyword evidence="9" id="KW-0472">Membrane</keyword>
<dbReference type="InterPro" id="IPR011990">
    <property type="entry name" value="TPR-like_helical_dom_sf"/>
</dbReference>
<dbReference type="InterPro" id="IPR039857">
    <property type="entry name" value="Ift122/121"/>
</dbReference>
<evidence type="ECO:0000313" key="14">
    <source>
        <dbReference type="EMBL" id="TDG53260.1"/>
    </source>
</evidence>
<dbReference type="InterPro" id="IPR056170">
    <property type="entry name" value="Znf_IFT121-like"/>
</dbReference>
<dbReference type="InterPro" id="IPR009447">
    <property type="entry name" value="PIGW/GWT1"/>
</dbReference>
<dbReference type="SUPFAM" id="SSF48452">
    <property type="entry name" value="TPR-like"/>
    <property type="match status" value="1"/>
</dbReference>
<evidence type="ECO:0000256" key="3">
    <source>
        <dbReference type="ARBA" id="ARBA00022574"/>
    </source>
</evidence>
<feature type="transmembrane region" description="Helical" evidence="9">
    <location>
        <begin position="90"/>
        <end position="110"/>
    </location>
</feature>
<dbReference type="Gene3D" id="2.130.10.10">
    <property type="entry name" value="YVTN repeat-like/Quinoprotein amine dehydrogenase"/>
    <property type="match status" value="1"/>
</dbReference>
<feature type="transmembrane region" description="Helical" evidence="9">
    <location>
        <begin position="130"/>
        <end position="148"/>
    </location>
</feature>
<gene>
    <name evidence="14" type="ORF">AWZ03_000075</name>
</gene>
<accession>A0A484BZQ1</accession>
<organism evidence="14 15">
    <name type="scientific">Drosophila navojoa</name>
    <name type="common">Fruit fly</name>
    <dbReference type="NCBI Taxonomy" id="7232"/>
    <lineage>
        <taxon>Eukaryota</taxon>
        <taxon>Metazoa</taxon>
        <taxon>Ecdysozoa</taxon>
        <taxon>Arthropoda</taxon>
        <taxon>Hexapoda</taxon>
        <taxon>Insecta</taxon>
        <taxon>Pterygota</taxon>
        <taxon>Neoptera</taxon>
        <taxon>Endopterygota</taxon>
        <taxon>Diptera</taxon>
        <taxon>Brachycera</taxon>
        <taxon>Muscomorpha</taxon>
        <taxon>Ephydroidea</taxon>
        <taxon>Drosophilidae</taxon>
        <taxon>Drosophila</taxon>
    </lineage>
</organism>
<keyword evidence="9" id="KW-0812">Transmembrane</keyword>
<dbReference type="Pfam" id="PF25170">
    <property type="entry name" value="TPR_WDR35"/>
    <property type="match status" value="1"/>
</dbReference>
<dbReference type="GO" id="GO:0016746">
    <property type="term" value="F:acyltransferase activity"/>
    <property type="evidence" value="ECO:0007669"/>
    <property type="project" value="InterPro"/>
</dbReference>
<evidence type="ECO:0000259" key="11">
    <source>
        <dbReference type="Pfam" id="PF23387"/>
    </source>
</evidence>
<dbReference type="InterPro" id="IPR036322">
    <property type="entry name" value="WD40_repeat_dom_sf"/>
</dbReference>
<proteinExistence type="predicted"/>
<dbReference type="Pfam" id="PF25768">
    <property type="entry name" value="TPR_IFT121"/>
    <property type="match status" value="1"/>
</dbReference>
<feature type="domain" description="IFT121-like zinc finger" evidence="10">
    <location>
        <begin position="904"/>
        <end position="948"/>
    </location>
</feature>
<dbReference type="InterPro" id="IPR056157">
    <property type="entry name" value="TPR_IFT80_172_dom"/>
</dbReference>
<keyword evidence="9" id="KW-1133">Transmembrane helix</keyword>
<dbReference type="Pfam" id="PF06423">
    <property type="entry name" value="GWT1"/>
    <property type="match status" value="1"/>
</dbReference>
<keyword evidence="8" id="KW-0966">Cell projection</keyword>
<evidence type="ECO:0000256" key="8">
    <source>
        <dbReference type="ARBA" id="ARBA00023273"/>
    </source>
</evidence>
<dbReference type="GO" id="GO:0035721">
    <property type="term" value="P:intraciliary retrograde transport"/>
    <property type="evidence" value="ECO:0007669"/>
    <property type="project" value="TreeGrafter"/>
</dbReference>
<keyword evidence="6" id="KW-0969">Cilium</keyword>
<feature type="domain" description="IFT121 second beta-propeller" evidence="12">
    <location>
        <begin position="235"/>
        <end position="429"/>
    </location>
</feature>
<dbReference type="Pfam" id="PF23390">
    <property type="entry name" value="Beta-prop_WDR35_2nd"/>
    <property type="match status" value="1"/>
</dbReference>
<dbReference type="PANTHER" id="PTHR12764">
    <property type="entry name" value="WD REPEAT DOMAIN-RELATED"/>
    <property type="match status" value="1"/>
</dbReference>
<evidence type="ECO:0000256" key="4">
    <source>
        <dbReference type="ARBA" id="ARBA00022737"/>
    </source>
</evidence>
<comment type="subcellular location">
    <subcellularLocation>
        <location evidence="1">Cytoplasm</location>
        <location evidence="1">Cytoskeleton</location>
        <location evidence="1">Cilium basal body</location>
    </subcellularLocation>
</comment>
<evidence type="ECO:0000256" key="1">
    <source>
        <dbReference type="ARBA" id="ARBA00004120"/>
    </source>
</evidence>
<dbReference type="Gene3D" id="1.25.40.470">
    <property type="match status" value="1"/>
</dbReference>
<dbReference type="Pfam" id="PF23387">
    <property type="entry name" value="TPR_IFT80_172"/>
    <property type="match status" value="1"/>
</dbReference>
<keyword evidence="15" id="KW-1185">Reference proteome</keyword>
<feature type="transmembrane region" description="Helical" evidence="9">
    <location>
        <begin position="28"/>
        <end position="46"/>
    </location>
</feature>
<keyword evidence="7" id="KW-0206">Cytoskeleton</keyword>
<dbReference type="Proteomes" id="UP000295192">
    <property type="component" value="Unassembled WGS sequence"/>
</dbReference>
<comment type="caution">
    <text evidence="14">The sequence shown here is derived from an EMBL/GenBank/DDBJ whole genome shotgun (WGS) entry which is preliminary data.</text>
</comment>
<dbReference type="PANTHER" id="PTHR12764:SF5">
    <property type="entry name" value="LD29485P"/>
    <property type="match status" value="1"/>
</dbReference>
<dbReference type="GO" id="GO:0006506">
    <property type="term" value="P:GPI anchor biosynthetic process"/>
    <property type="evidence" value="ECO:0007669"/>
    <property type="project" value="InterPro"/>
</dbReference>
<evidence type="ECO:0000259" key="12">
    <source>
        <dbReference type="Pfam" id="PF23390"/>
    </source>
</evidence>
<dbReference type="AlphaFoldDB" id="A0A484BZQ1"/>
<dbReference type="InterPro" id="IPR057979">
    <property type="entry name" value="TPR_IFT121"/>
</dbReference>
<dbReference type="OrthoDB" id="10260567at2759"/>
<evidence type="ECO:0000256" key="7">
    <source>
        <dbReference type="ARBA" id="ARBA00023212"/>
    </source>
</evidence>
<keyword evidence="3" id="KW-0853">WD repeat</keyword>
<evidence type="ECO:0000256" key="9">
    <source>
        <dbReference type="SAM" id="Phobius"/>
    </source>
</evidence>
<evidence type="ECO:0000256" key="5">
    <source>
        <dbReference type="ARBA" id="ARBA00022794"/>
    </source>
</evidence>
<dbReference type="GO" id="GO:1905515">
    <property type="term" value="P:non-motile cilium assembly"/>
    <property type="evidence" value="ECO:0007669"/>
    <property type="project" value="TreeGrafter"/>
</dbReference>
<feature type="transmembrane region" description="Helical" evidence="9">
    <location>
        <begin position="169"/>
        <end position="187"/>
    </location>
</feature>
<evidence type="ECO:0000313" key="15">
    <source>
        <dbReference type="Proteomes" id="UP000295192"/>
    </source>
</evidence>
<dbReference type="SUPFAM" id="SSF50978">
    <property type="entry name" value="WD40 repeat-like"/>
    <property type="match status" value="1"/>
</dbReference>
<name>A0A484BZQ1_DRONA</name>
<keyword evidence="2" id="KW-0963">Cytoplasm</keyword>
<dbReference type="GO" id="GO:0061512">
    <property type="term" value="P:protein localization to cilium"/>
    <property type="evidence" value="ECO:0007669"/>
    <property type="project" value="TreeGrafter"/>
</dbReference>
<evidence type="ECO:0000256" key="2">
    <source>
        <dbReference type="ARBA" id="ARBA00022490"/>
    </source>
</evidence>
<keyword evidence="5" id="KW-0970">Cilium biogenesis/degradation</keyword>
<reference evidence="14 15" key="1">
    <citation type="journal article" date="2019" name="J. Hered.">
        <title>An Improved Genome Assembly for Drosophila navojoa, the Basal Species in the mojavensis Cluster.</title>
        <authorList>
            <person name="Vanderlinde T."/>
            <person name="Dupim E.G."/>
            <person name="Nazario-Yepiz N.O."/>
            <person name="Carvalho A.B."/>
        </authorList>
    </citation>
    <scope>NUCLEOTIDE SEQUENCE [LARGE SCALE GENOMIC DNA]</scope>
    <source>
        <strain evidence="14">Navoj_Jal97</strain>
        <tissue evidence="14">Whole organism</tissue>
    </source>
</reference>
<dbReference type="InterPro" id="IPR057361">
    <property type="entry name" value="TPR_WDR35"/>
</dbReference>
<dbReference type="InterPro" id="IPR056158">
    <property type="entry name" value="Beta-prop_IFT121_2nd"/>
</dbReference>
<feature type="domain" description="IFT121-like TPR repeats" evidence="13">
    <location>
        <begin position="775"/>
        <end position="874"/>
    </location>
</feature>
<dbReference type="EMBL" id="LSRL02000001">
    <property type="protein sequence ID" value="TDG53260.1"/>
    <property type="molecule type" value="Genomic_DNA"/>
</dbReference>
<dbReference type="STRING" id="7232.A0A484BZQ1"/>
<dbReference type="GO" id="GO:0016020">
    <property type="term" value="C:membrane"/>
    <property type="evidence" value="ECO:0007669"/>
    <property type="project" value="InterPro"/>
</dbReference>
<evidence type="ECO:0000259" key="13">
    <source>
        <dbReference type="Pfam" id="PF25768"/>
    </source>
</evidence>
<dbReference type="Pfam" id="PF23145">
    <property type="entry name" value="Zf_2nd_IFT121"/>
    <property type="match status" value="1"/>
</dbReference>